<evidence type="ECO:0000256" key="3">
    <source>
        <dbReference type="ARBA" id="ARBA00022679"/>
    </source>
</evidence>
<feature type="domain" description="Type II methyltransferase M.TaqI-like" evidence="6">
    <location>
        <begin position="477"/>
        <end position="631"/>
    </location>
</feature>
<evidence type="ECO:0000256" key="2">
    <source>
        <dbReference type="ARBA" id="ARBA00022603"/>
    </source>
</evidence>
<keyword evidence="2" id="KW-0489">Methyltransferase</keyword>
<keyword evidence="8" id="KW-0255">Endonuclease</keyword>
<reference evidence="8 9" key="1">
    <citation type="submission" date="2017-10" db="EMBL/GenBank/DDBJ databases">
        <title>Genomics of the genus Arcobacter.</title>
        <authorList>
            <person name="Perez-Cataluna A."/>
            <person name="Figueras M.J."/>
        </authorList>
    </citation>
    <scope>NUCLEOTIDE SEQUENCE [LARGE SCALE GENOMIC DNA]</scope>
    <source>
        <strain evidence="8 9">F26</strain>
    </source>
</reference>
<dbReference type="PRINTS" id="PR00507">
    <property type="entry name" value="N12N6MTFRASE"/>
</dbReference>
<gene>
    <name evidence="8" type="ORF">CRU90_01940</name>
</gene>
<evidence type="ECO:0000256" key="4">
    <source>
        <dbReference type="ARBA" id="ARBA00022691"/>
    </source>
</evidence>
<dbReference type="Proteomes" id="UP000290870">
    <property type="component" value="Unassembled WGS sequence"/>
</dbReference>
<dbReference type="OrthoDB" id="9761012at2"/>
<evidence type="ECO:0000313" key="8">
    <source>
        <dbReference type="EMBL" id="RXJ85362.1"/>
    </source>
</evidence>
<proteinExistence type="predicted"/>
<dbReference type="AlphaFoldDB" id="A0A4Q0ZGX7"/>
<dbReference type="PANTHER" id="PTHR33841">
    <property type="entry name" value="DNA METHYLTRANSFERASE YEEA-RELATED"/>
    <property type="match status" value="1"/>
</dbReference>
<organism evidence="8 9">
    <name type="scientific">Arcobacter cloacae</name>
    <dbReference type="NCBI Taxonomy" id="1054034"/>
    <lineage>
        <taxon>Bacteria</taxon>
        <taxon>Pseudomonadati</taxon>
        <taxon>Campylobacterota</taxon>
        <taxon>Epsilonproteobacteria</taxon>
        <taxon>Campylobacterales</taxon>
        <taxon>Arcobacteraceae</taxon>
        <taxon>Arcobacter</taxon>
    </lineage>
</organism>
<comment type="caution">
    <text evidence="8">The sequence shown here is derived from an EMBL/GenBank/DDBJ whole genome shotgun (WGS) entry which is preliminary data.</text>
</comment>
<dbReference type="Pfam" id="PF07669">
    <property type="entry name" value="Eco57I"/>
    <property type="match status" value="1"/>
</dbReference>
<keyword evidence="8" id="KW-0540">Nuclease</keyword>
<dbReference type="InterPro" id="IPR029063">
    <property type="entry name" value="SAM-dependent_MTases_sf"/>
</dbReference>
<dbReference type="PROSITE" id="PS00092">
    <property type="entry name" value="N6_MTASE"/>
    <property type="match status" value="1"/>
</dbReference>
<dbReference type="PANTHER" id="PTHR33841:SF1">
    <property type="entry name" value="DNA METHYLTRANSFERASE A"/>
    <property type="match status" value="1"/>
</dbReference>
<protein>
    <recommendedName>
        <fullName evidence="1">site-specific DNA-methyltransferase (adenine-specific)</fullName>
        <ecNumber evidence="1">2.1.1.72</ecNumber>
    </recommendedName>
</protein>
<keyword evidence="4" id="KW-0949">S-adenosyl-L-methionine</keyword>
<dbReference type="InterPro" id="IPR050953">
    <property type="entry name" value="N4_N6_ade-DNA_methylase"/>
</dbReference>
<sequence length="985" mass="115603">MSMFQKSVINSIKQDESLVAIRWAKFQEFLAKVDYIKTVKEEKYQDGFLKDVFESCLGYTLDMTNPSNYNLEREKKNETDSKKADGVIYVDNKVIGVIELKAQDTKNLDKIETQAFNYHASHSNSKYIIISNFDELRFYIDKKTAYEKFSLFTLSYEDFKKLHLLISFESIKEDIPLKLKEKTATFEQNISKELYKDFSAFRTHLFENIVKNNENIDKSTLLRLTQKLCDRIIFILFAEDRGLLTPNTIKEIITRHSQDVFGNSMYEYYKIYFNAINEGNEKLNIPKYNGGLFAKDELLDNLKIDDENLNMEAQKLSSYNFESEISVNILGHIFEQSLTDLEELQANIENTNFDKTKSKRKKDGVFYTPEYITKYIVENTLGKMCLDKREELNLSNITAPVNPKKLTKVEQQTKTNLEIYKDWLFNLKILDPACGSGAFLNQALEYLIKEHKQLQNDLALMGDLFSSYTVEESVLEHNLYGVDINEDAVEIARLSLWLRTAQRGRALTNLNDKIKCGNSLIDDKNIVPNAFVWEEEFKEVFENGGFDVVIGNPPYGAKLNSEETKVIANMFEDTLSGELETYIAFYYILNKLLKENGLFGYITPDTWLTIQKAKNLRNNFYKNYTLIELFDRYKPFIDAKDTRCHTLVACKKQSINYNFSVKVVNHKGEILKNYILNNSKLENIESWNLYISPIEYNIFHKMNKFNNLEDLVNIKYGLRTGDNNKYLSNENTNNINLKIARGSNIERYYFNWHPEYLLMTDGLPNSYFGNKELEEKIIIQYVRTNSTDIKSKWLEGCLIEENNYVPLNSTSFLYKKENININLKYVLAIFSSYILNYYYKAHYTDVNVKPLYLSKLPIPKISLSEQETIIEKVDLMIILNKNLRKTKQNFYNELKLEKLTTKLQKFEELEFDDFIKEYTKAKKIKFADKLEERNFKNDWKALFENDKKEVLEIQNQINQTDCEIDQMVYKLYDLTEDEIKIVESV</sequence>
<dbReference type="Gene3D" id="3.40.50.150">
    <property type="entry name" value="Vaccinia Virus protein VP39"/>
    <property type="match status" value="1"/>
</dbReference>
<evidence type="ECO:0000256" key="1">
    <source>
        <dbReference type="ARBA" id="ARBA00011900"/>
    </source>
</evidence>
<dbReference type="GO" id="GO:0006304">
    <property type="term" value="P:DNA modification"/>
    <property type="evidence" value="ECO:0007669"/>
    <property type="project" value="InterPro"/>
</dbReference>
<evidence type="ECO:0000259" key="7">
    <source>
        <dbReference type="Pfam" id="PF20465"/>
    </source>
</evidence>
<comment type="catalytic activity">
    <reaction evidence="5">
        <text>a 2'-deoxyadenosine in DNA + S-adenosyl-L-methionine = an N(6)-methyl-2'-deoxyadenosine in DNA + S-adenosyl-L-homocysteine + H(+)</text>
        <dbReference type="Rhea" id="RHEA:15197"/>
        <dbReference type="Rhea" id="RHEA-COMP:12418"/>
        <dbReference type="Rhea" id="RHEA-COMP:12419"/>
        <dbReference type="ChEBI" id="CHEBI:15378"/>
        <dbReference type="ChEBI" id="CHEBI:57856"/>
        <dbReference type="ChEBI" id="CHEBI:59789"/>
        <dbReference type="ChEBI" id="CHEBI:90615"/>
        <dbReference type="ChEBI" id="CHEBI:90616"/>
        <dbReference type="EC" id="2.1.1.72"/>
    </reaction>
</comment>
<evidence type="ECO:0000259" key="6">
    <source>
        <dbReference type="Pfam" id="PF07669"/>
    </source>
</evidence>
<keyword evidence="8" id="KW-0378">Hydrolase</keyword>
<name>A0A4Q0ZGX7_9BACT</name>
<dbReference type="GO" id="GO:0009007">
    <property type="term" value="F:site-specific DNA-methyltransferase (adenine-specific) activity"/>
    <property type="evidence" value="ECO:0007669"/>
    <property type="project" value="UniProtKB-EC"/>
</dbReference>
<keyword evidence="3" id="KW-0808">Transferase</keyword>
<dbReference type="GO" id="GO:0032259">
    <property type="term" value="P:methylation"/>
    <property type="evidence" value="ECO:0007669"/>
    <property type="project" value="UniProtKB-KW"/>
</dbReference>
<dbReference type="RefSeq" id="WP_128985586.1">
    <property type="nucleotide sequence ID" value="NZ_PDJZ01000002.1"/>
</dbReference>
<dbReference type="GO" id="GO:0004519">
    <property type="term" value="F:endonuclease activity"/>
    <property type="evidence" value="ECO:0007669"/>
    <property type="project" value="UniProtKB-KW"/>
</dbReference>
<feature type="domain" description="MmeI-like helicase spacer" evidence="7">
    <location>
        <begin position="226"/>
        <end position="293"/>
    </location>
</feature>
<dbReference type="InterPro" id="IPR002052">
    <property type="entry name" value="DNA_methylase_N6_adenine_CS"/>
</dbReference>
<dbReference type="EMBL" id="PDJZ01000002">
    <property type="protein sequence ID" value="RXJ85362.1"/>
    <property type="molecule type" value="Genomic_DNA"/>
</dbReference>
<dbReference type="InterPro" id="IPR011639">
    <property type="entry name" value="MethylTrfase_TaqI-like_dom"/>
</dbReference>
<evidence type="ECO:0000256" key="5">
    <source>
        <dbReference type="ARBA" id="ARBA00047942"/>
    </source>
</evidence>
<dbReference type="EC" id="2.1.1.72" evidence="1"/>
<accession>A0A4Q0ZGX7</accession>
<dbReference type="GO" id="GO:0003676">
    <property type="term" value="F:nucleic acid binding"/>
    <property type="evidence" value="ECO:0007669"/>
    <property type="project" value="InterPro"/>
</dbReference>
<evidence type="ECO:0000313" key="9">
    <source>
        <dbReference type="Proteomes" id="UP000290870"/>
    </source>
</evidence>
<dbReference type="Pfam" id="PF20465">
    <property type="entry name" value="MmeI_hel"/>
    <property type="match status" value="1"/>
</dbReference>
<dbReference type="SUPFAM" id="SSF53335">
    <property type="entry name" value="S-adenosyl-L-methionine-dependent methyltransferases"/>
    <property type="match status" value="1"/>
</dbReference>
<dbReference type="InterPro" id="IPR046819">
    <property type="entry name" value="MmeI_hel"/>
</dbReference>